<proteinExistence type="predicted"/>
<dbReference type="Proteomes" id="UP001064048">
    <property type="component" value="Chromosome 19"/>
</dbReference>
<dbReference type="EMBL" id="CM046119">
    <property type="protein sequence ID" value="KAI8425843.1"/>
    <property type="molecule type" value="Genomic_DNA"/>
</dbReference>
<accession>A0ACC0JNW2</accession>
<organism evidence="1 2">
    <name type="scientific">Choristoneura fumiferana</name>
    <name type="common">Spruce budworm moth</name>
    <name type="synonym">Archips fumiferana</name>
    <dbReference type="NCBI Taxonomy" id="7141"/>
    <lineage>
        <taxon>Eukaryota</taxon>
        <taxon>Metazoa</taxon>
        <taxon>Ecdysozoa</taxon>
        <taxon>Arthropoda</taxon>
        <taxon>Hexapoda</taxon>
        <taxon>Insecta</taxon>
        <taxon>Pterygota</taxon>
        <taxon>Neoptera</taxon>
        <taxon>Endopterygota</taxon>
        <taxon>Lepidoptera</taxon>
        <taxon>Glossata</taxon>
        <taxon>Ditrysia</taxon>
        <taxon>Tortricoidea</taxon>
        <taxon>Tortricidae</taxon>
        <taxon>Tortricinae</taxon>
        <taxon>Choristoneura</taxon>
    </lineage>
</organism>
<sequence>MNSYSRTGLEERDGQSIRVEKGWRGVCPTVGENALKKKKCDVMETAVVQELIVLVVTLVLSYLESCFACQ</sequence>
<keyword evidence="2" id="KW-1185">Reference proteome</keyword>
<evidence type="ECO:0000313" key="1">
    <source>
        <dbReference type="EMBL" id="KAI8425843.1"/>
    </source>
</evidence>
<reference evidence="1 2" key="1">
    <citation type="journal article" date="2022" name="Genome Biol. Evol.">
        <title>The Spruce Budworm Genome: Reconstructing the Evolutionary History of Antifreeze Proteins.</title>
        <authorList>
            <person name="Beliveau C."/>
            <person name="Gagne P."/>
            <person name="Picq S."/>
            <person name="Vernygora O."/>
            <person name="Keeling C.I."/>
            <person name="Pinkney K."/>
            <person name="Doucet D."/>
            <person name="Wen F."/>
            <person name="Johnston J.S."/>
            <person name="Maaroufi H."/>
            <person name="Boyle B."/>
            <person name="Laroche J."/>
            <person name="Dewar K."/>
            <person name="Juretic N."/>
            <person name="Blackburn G."/>
            <person name="Nisole A."/>
            <person name="Brunet B."/>
            <person name="Brandao M."/>
            <person name="Lumley L."/>
            <person name="Duan J."/>
            <person name="Quan G."/>
            <person name="Lucarotti C.J."/>
            <person name="Roe A.D."/>
            <person name="Sperling F.A.H."/>
            <person name="Levesque R.C."/>
            <person name="Cusson M."/>
        </authorList>
    </citation>
    <scope>NUCLEOTIDE SEQUENCE [LARGE SCALE GENOMIC DNA]</scope>
    <source>
        <strain evidence="1">Glfc:IPQL:Cfum</strain>
    </source>
</reference>
<name>A0ACC0JNW2_CHOFU</name>
<comment type="caution">
    <text evidence="1">The sequence shown here is derived from an EMBL/GenBank/DDBJ whole genome shotgun (WGS) entry which is preliminary data.</text>
</comment>
<evidence type="ECO:0000313" key="2">
    <source>
        <dbReference type="Proteomes" id="UP001064048"/>
    </source>
</evidence>
<protein>
    <submittedName>
        <fullName evidence="1">Uncharacterized protein</fullName>
    </submittedName>
</protein>
<gene>
    <name evidence="1" type="ORF">MSG28_011608</name>
</gene>